<evidence type="ECO:0000259" key="1">
    <source>
        <dbReference type="Pfam" id="PF01402"/>
    </source>
</evidence>
<dbReference type="Pfam" id="PF01402">
    <property type="entry name" value="RHH_1"/>
    <property type="match status" value="1"/>
</dbReference>
<proteinExistence type="predicted"/>
<dbReference type="InterPro" id="IPR002145">
    <property type="entry name" value="CopG"/>
</dbReference>
<comment type="caution">
    <text evidence="2">The sequence shown here is derived from an EMBL/GenBank/DDBJ whole genome shotgun (WGS) entry which is preliminary data.</text>
</comment>
<evidence type="ECO:0000313" key="2">
    <source>
        <dbReference type="EMBL" id="PWW07992.1"/>
    </source>
</evidence>
<dbReference type="NCBIfam" id="NF008671">
    <property type="entry name" value="PRK11675.1"/>
    <property type="match status" value="1"/>
</dbReference>
<dbReference type="AlphaFoldDB" id="A0A317PZ48"/>
<name>A0A317PZ48_9ENTR</name>
<reference evidence="2 3" key="1">
    <citation type="submission" date="2018-05" db="EMBL/GenBank/DDBJ databases">
        <title>Genomic Encyclopedia of Type Strains, Phase IV (KMG-IV): sequencing the most valuable type-strain genomes for metagenomic binning, comparative biology and taxonomic classification.</title>
        <authorList>
            <person name="Goeker M."/>
        </authorList>
    </citation>
    <scope>NUCLEOTIDE SEQUENCE [LARGE SCALE GENOMIC DNA]</scope>
    <source>
        <strain evidence="2 3">DSM 19579</strain>
    </source>
</reference>
<accession>A0A317PZ48</accession>
<dbReference type="EMBL" id="QGTS01000007">
    <property type="protein sequence ID" value="PWW07992.1"/>
    <property type="molecule type" value="Genomic_DNA"/>
</dbReference>
<organism evidence="2 3">
    <name type="scientific">Mangrovibacter plantisponsor</name>
    <dbReference type="NCBI Taxonomy" id="451513"/>
    <lineage>
        <taxon>Bacteria</taxon>
        <taxon>Pseudomonadati</taxon>
        <taxon>Pseudomonadota</taxon>
        <taxon>Gammaproteobacteria</taxon>
        <taxon>Enterobacterales</taxon>
        <taxon>Enterobacteriaceae</taxon>
        <taxon>Mangrovibacter</taxon>
    </lineage>
</organism>
<sequence>MRPSTLLKPPVFLTILIMAKEQTDRTTLDLFADERRPGRPKTNPLSRHEQLRINKRNQLKRDKVRGLKRVELKLNADAVDALNELAQVRNMSRSELIEEMLMAQLDNTKPGHI</sequence>
<dbReference type="GO" id="GO:0006355">
    <property type="term" value="P:regulation of DNA-templated transcription"/>
    <property type="evidence" value="ECO:0007669"/>
    <property type="project" value="InterPro"/>
</dbReference>
<keyword evidence="3" id="KW-1185">Reference proteome</keyword>
<evidence type="ECO:0000313" key="3">
    <source>
        <dbReference type="Proteomes" id="UP000246744"/>
    </source>
</evidence>
<feature type="domain" description="Ribbon-helix-helix protein CopG" evidence="1">
    <location>
        <begin position="68"/>
        <end position="106"/>
    </location>
</feature>
<gene>
    <name evidence="2" type="ORF">DES37_10726</name>
</gene>
<protein>
    <submittedName>
        <fullName evidence="2">Ribbon-helix-helix CopG family protein</fullName>
    </submittedName>
</protein>
<dbReference type="Proteomes" id="UP000246744">
    <property type="component" value="Unassembled WGS sequence"/>
</dbReference>
<dbReference type="CDD" id="cd21631">
    <property type="entry name" value="RHH_CopG_NikR-like"/>
    <property type="match status" value="1"/>
</dbReference>